<dbReference type="EMBL" id="KT336245">
    <property type="protein sequence ID" value="ALB75764.1"/>
    <property type="molecule type" value="Genomic_DNA"/>
</dbReference>
<accession>A0A0M5IBA2</accession>
<protein>
    <submittedName>
        <fullName evidence="1">Uncharacterized protein</fullName>
    </submittedName>
</protein>
<proteinExistence type="predicted"/>
<name>A0A0M5IBA2_9BACT</name>
<evidence type="ECO:0000313" key="1">
    <source>
        <dbReference type="EMBL" id="ALB75764.1"/>
    </source>
</evidence>
<reference evidence="1" key="1">
    <citation type="journal article" date="2015" name="Proc. Natl. Acad. Sci. U.S.A.">
        <title>Functional metagenomic discovery of bacterial effectors in the human microbiome and isolation of commendamide, a GPCR G2A/132 agonist.</title>
        <authorList>
            <person name="Cohen L.J."/>
            <person name="Kang H.S."/>
            <person name="Chu J."/>
            <person name="Huang Y.H."/>
            <person name="Gordon E.A."/>
            <person name="Reddy B.V."/>
            <person name="Ternei M.A."/>
            <person name="Craig J.W."/>
            <person name="Brady S.F."/>
        </authorList>
    </citation>
    <scope>NUCLEOTIDE SEQUENCE</scope>
</reference>
<organism evidence="1">
    <name type="scientific">uncultured bacterium 4h09</name>
    <dbReference type="NCBI Taxonomy" id="1701372"/>
    <lineage>
        <taxon>Bacteria</taxon>
        <taxon>environmental samples</taxon>
    </lineage>
</organism>
<sequence>MRKQFIVDDAAQDMSDGNVYFLNPGRFGVLYNQRVIAKFLAPSSIPSQKSHGDDSHGLRLLQGILYVGGVAAGGKAYQNITFRSQGCRLPFEDAFEAIVIADCGQDGSVGCHGDGGQAFPFGHETSDEFGSDMLGIGCTAAVTAKQDFVPLSKGLYYQIADVFDVGKHLPVVQDIFFEPDTFLDGLDDIILHNFLISLVQRYDISEMKLAFDEIFKLSLLSPFQSAEESEEYAFFNIESSLLGI</sequence>
<dbReference type="AlphaFoldDB" id="A0A0M5IBA2"/>